<sequence>MVLEKILSAKKINVENLSNSTFESIKGSERGVIHNLYYPQETSFVLWKFKKLLLSS</sequence>
<dbReference type="EMBL" id="AAGK01000004">
    <property type="protein sequence ID" value="EAN32057.1"/>
    <property type="molecule type" value="Genomic_DNA"/>
</dbReference>
<dbReference type="KEGG" id="tpv:TP04_0704"/>
<evidence type="ECO:0000313" key="2">
    <source>
        <dbReference type="Proteomes" id="UP000001949"/>
    </source>
</evidence>
<accession>Q4N1M8</accession>
<protein>
    <submittedName>
        <fullName evidence="1">Uncharacterized protein</fullName>
    </submittedName>
</protein>
<dbReference type="GeneID" id="3500929"/>
<dbReference type="AlphaFoldDB" id="Q4N1M8"/>
<reference evidence="1 2" key="1">
    <citation type="journal article" date="2005" name="Science">
        <title>Genome sequence of Theileria parva, a bovine pathogen that transforms lymphocytes.</title>
        <authorList>
            <person name="Gardner M.J."/>
            <person name="Bishop R."/>
            <person name="Shah T."/>
            <person name="de Villiers E.P."/>
            <person name="Carlton J.M."/>
            <person name="Hall N."/>
            <person name="Ren Q."/>
            <person name="Paulsen I.T."/>
            <person name="Pain A."/>
            <person name="Berriman M."/>
            <person name="Wilson R.J.M."/>
            <person name="Sato S."/>
            <person name="Ralph S.A."/>
            <person name="Mann D.J."/>
            <person name="Xiong Z."/>
            <person name="Shallom S.J."/>
            <person name="Weidman J."/>
            <person name="Jiang L."/>
            <person name="Lynn J."/>
            <person name="Weaver B."/>
            <person name="Shoaibi A."/>
            <person name="Domingo A.R."/>
            <person name="Wasawo D."/>
            <person name="Crabtree J."/>
            <person name="Wortman J.R."/>
            <person name="Haas B."/>
            <person name="Angiuoli S.V."/>
            <person name="Creasy T.H."/>
            <person name="Lu C."/>
            <person name="Suh B."/>
            <person name="Silva J.C."/>
            <person name="Utterback T.R."/>
            <person name="Feldblyum T.V."/>
            <person name="Pertea M."/>
            <person name="Allen J."/>
            <person name="Nierman W.C."/>
            <person name="Taracha E.L.N."/>
            <person name="Salzberg S.L."/>
            <person name="White O.R."/>
            <person name="Fitzhugh H.A."/>
            <person name="Morzaria S."/>
            <person name="Venter J.C."/>
            <person name="Fraser C.M."/>
            <person name="Nene V."/>
        </authorList>
    </citation>
    <scope>NUCLEOTIDE SEQUENCE [LARGE SCALE GENOMIC DNA]</scope>
    <source>
        <strain evidence="1 2">Muguga</strain>
    </source>
</reference>
<dbReference type="RefSeq" id="XP_764340.1">
    <property type="nucleotide sequence ID" value="XM_759247.1"/>
</dbReference>
<dbReference type="InParanoid" id="Q4N1M8"/>
<name>Q4N1M8_THEPA</name>
<evidence type="ECO:0000313" key="1">
    <source>
        <dbReference type="EMBL" id="EAN32057.1"/>
    </source>
</evidence>
<gene>
    <name evidence="1" type="ordered locus">TP04_0704</name>
</gene>
<dbReference type="VEuPathDB" id="PiroplasmaDB:TpMuguga_04g00704"/>
<proteinExistence type="predicted"/>
<comment type="caution">
    <text evidence="1">The sequence shown here is derived from an EMBL/GenBank/DDBJ whole genome shotgun (WGS) entry which is preliminary data.</text>
</comment>
<keyword evidence="2" id="KW-1185">Reference proteome</keyword>
<organism evidence="1 2">
    <name type="scientific">Theileria parva</name>
    <name type="common">East coast fever infection agent</name>
    <dbReference type="NCBI Taxonomy" id="5875"/>
    <lineage>
        <taxon>Eukaryota</taxon>
        <taxon>Sar</taxon>
        <taxon>Alveolata</taxon>
        <taxon>Apicomplexa</taxon>
        <taxon>Aconoidasida</taxon>
        <taxon>Piroplasmida</taxon>
        <taxon>Theileriidae</taxon>
        <taxon>Theileria</taxon>
    </lineage>
</organism>
<dbReference type="Proteomes" id="UP000001949">
    <property type="component" value="Unassembled WGS sequence"/>
</dbReference>